<proteinExistence type="predicted"/>
<dbReference type="PROSITE" id="PS50851">
    <property type="entry name" value="CHEW"/>
    <property type="match status" value="1"/>
</dbReference>
<sequence length="715" mass="79174">MLESEFEEEDYDTSINVVILKVRNEKYLIEVEYVKEIYVPGENIVPVPLTDKSIVGVISIRGVVYSVISLRYNIYADNSDYGLGDSSRILLLEYKNYKIAILVDEVIGVKDIPTSVFKKQGAIVKTSIDFRLIKLTGVFEDESLIILDLDALVQPYIKSQSARFEKKLDSKPKTLEKPKVQPKVVPKPDVETTLIIPQEIKPQKSKVEKSTAKKKGRAKKPEVKKVLLTDDQQDTLKEIGNIGTGNAVTALSRLIKKKIDVTLTDVGIISLEDLPGQFGGPTEKVCGIFCHIEKPSQATILNIFEMKPLMSLIADLAGDKSKIDPAKVKTKKDLDDFAISTITEMGNIMAGHYASALADLLETKLMIDVPEFTMSEAGEIGEFLQHELKAVAEFFIMIKTSIKISDLKLKGMFFFIPDISTLSKFFERLGIEQKIKQLEKSATKPAAKTKKSTAKPAAKTKKPAAKPAAKTKKPAAKPSPKPDILPKPVEKPKKATKITDISQIKLSEIQRDALQEVGNIGAGNAANALAQMINKRVDINIPSVEMVELDEFAKSISKKNEKLLVAWSNVLGKTRATVLSLFTLKDAIDITSIIVDDEEKKQIDLRKKINTAADFPDLYRSALSELGHILGSHYVSAIGDLLGLRLMTEPPDMSVDTGEQLFTILKEEIGLIKKLSLVITTSVIVTDFKITGTFLFIPNLETLEDLLDALLRFYL</sequence>
<dbReference type="Pfam" id="PF04509">
    <property type="entry name" value="CheC"/>
    <property type="match status" value="3"/>
</dbReference>
<evidence type="ECO:0000259" key="4">
    <source>
        <dbReference type="PROSITE" id="PS50851"/>
    </source>
</evidence>
<feature type="domain" description="CheW-like" evidence="4">
    <location>
        <begin position="14"/>
        <end position="158"/>
    </location>
</feature>
<keyword evidence="2" id="KW-0378">Hydrolase</keyword>
<protein>
    <recommendedName>
        <fullName evidence="4">CheW-like domain-containing protein</fullName>
    </recommendedName>
</protein>
<evidence type="ECO:0000256" key="2">
    <source>
        <dbReference type="ARBA" id="ARBA00022801"/>
    </source>
</evidence>
<dbReference type="InterPro" id="IPR007597">
    <property type="entry name" value="CheC"/>
</dbReference>
<dbReference type="GO" id="GO:0007165">
    <property type="term" value="P:signal transduction"/>
    <property type="evidence" value="ECO:0007669"/>
    <property type="project" value="InterPro"/>
</dbReference>
<dbReference type="GO" id="GO:0016787">
    <property type="term" value="F:hydrolase activity"/>
    <property type="evidence" value="ECO:0007669"/>
    <property type="project" value="UniProtKB-KW"/>
</dbReference>
<dbReference type="PANTHER" id="PTHR43693">
    <property type="entry name" value="PROTEIN PHOSPHATASE CHEZ"/>
    <property type="match status" value="1"/>
</dbReference>
<dbReference type="Gene3D" id="2.30.30.40">
    <property type="entry name" value="SH3 Domains"/>
    <property type="match status" value="1"/>
</dbReference>
<evidence type="ECO:0000256" key="3">
    <source>
        <dbReference type="SAM" id="MobiDB-lite"/>
    </source>
</evidence>
<name>A0A0F9P1N7_9ZZZZ</name>
<reference evidence="5" key="1">
    <citation type="journal article" date="2015" name="Nature">
        <title>Complex archaea that bridge the gap between prokaryotes and eukaryotes.</title>
        <authorList>
            <person name="Spang A."/>
            <person name="Saw J.H."/>
            <person name="Jorgensen S.L."/>
            <person name="Zaremba-Niedzwiedzka K."/>
            <person name="Martijn J."/>
            <person name="Lind A.E."/>
            <person name="van Eijk R."/>
            <person name="Schleper C."/>
            <person name="Guy L."/>
            <person name="Ettema T.J."/>
        </authorList>
    </citation>
    <scope>NUCLEOTIDE SEQUENCE</scope>
</reference>
<accession>A0A0F9P1N7</accession>
<dbReference type="PANTHER" id="PTHR43693:SF1">
    <property type="entry name" value="PROTEIN PHOSPHATASE CHEZ"/>
    <property type="match status" value="1"/>
</dbReference>
<dbReference type="SMART" id="SM00260">
    <property type="entry name" value="CheW"/>
    <property type="match status" value="1"/>
</dbReference>
<dbReference type="EMBL" id="LAZR01002777">
    <property type="protein sequence ID" value="KKN25740.1"/>
    <property type="molecule type" value="Genomic_DNA"/>
</dbReference>
<gene>
    <name evidence="5" type="ORF">LCGC14_0881650</name>
</gene>
<dbReference type="GO" id="GO:0006935">
    <property type="term" value="P:chemotaxis"/>
    <property type="evidence" value="ECO:0007669"/>
    <property type="project" value="UniProtKB-KW"/>
</dbReference>
<dbReference type="InterPro" id="IPR002545">
    <property type="entry name" value="CheW-lke_dom"/>
</dbReference>
<feature type="region of interest" description="Disordered" evidence="3">
    <location>
        <begin position="440"/>
        <end position="492"/>
    </location>
</feature>
<evidence type="ECO:0000256" key="1">
    <source>
        <dbReference type="ARBA" id="ARBA00022500"/>
    </source>
</evidence>
<dbReference type="Gene3D" id="3.40.1550.10">
    <property type="entry name" value="CheC-like"/>
    <property type="match status" value="2"/>
</dbReference>
<dbReference type="Gene3D" id="2.40.50.180">
    <property type="entry name" value="CheA-289, Domain 4"/>
    <property type="match status" value="1"/>
</dbReference>
<dbReference type="AlphaFoldDB" id="A0A0F9P1N7"/>
<dbReference type="SUPFAM" id="SSF103039">
    <property type="entry name" value="CheC-like"/>
    <property type="match status" value="2"/>
</dbReference>
<dbReference type="CDD" id="cd17909">
    <property type="entry name" value="CheC_ClassI"/>
    <property type="match status" value="2"/>
</dbReference>
<feature type="compositionally biased region" description="Basic residues" evidence="3">
    <location>
        <begin position="447"/>
        <end position="475"/>
    </location>
</feature>
<comment type="caution">
    <text evidence="5">The sequence shown here is derived from an EMBL/GenBank/DDBJ whole genome shotgun (WGS) entry which is preliminary data.</text>
</comment>
<organism evidence="5">
    <name type="scientific">marine sediment metagenome</name>
    <dbReference type="NCBI Taxonomy" id="412755"/>
    <lineage>
        <taxon>unclassified sequences</taxon>
        <taxon>metagenomes</taxon>
        <taxon>ecological metagenomes</taxon>
    </lineage>
</organism>
<evidence type="ECO:0000313" key="5">
    <source>
        <dbReference type="EMBL" id="KKN25740.1"/>
    </source>
</evidence>
<keyword evidence="1" id="KW-0145">Chemotaxis</keyword>
<dbReference type="Pfam" id="PF01584">
    <property type="entry name" value="CheW"/>
    <property type="match status" value="1"/>
</dbReference>
<dbReference type="InterPro" id="IPR050992">
    <property type="entry name" value="CheZ_family_phosphatases"/>
</dbReference>
<dbReference type="InterPro" id="IPR028976">
    <property type="entry name" value="CheC-like_sf"/>
</dbReference>
<dbReference type="InterPro" id="IPR036061">
    <property type="entry name" value="CheW-like_dom_sf"/>
</dbReference>
<dbReference type="SUPFAM" id="SSF50341">
    <property type="entry name" value="CheW-like"/>
    <property type="match status" value="1"/>
</dbReference>